<feature type="chain" id="PRO_5040975129" description="P-type domain-containing protein" evidence="1">
    <location>
        <begin position="20"/>
        <end position="89"/>
    </location>
</feature>
<keyword evidence="1" id="KW-0732">Signal</keyword>
<gene>
    <name evidence="2" type="ORF">NPX13_g6391</name>
</gene>
<evidence type="ECO:0000313" key="2">
    <source>
        <dbReference type="EMBL" id="KAJ3568538.1"/>
    </source>
</evidence>
<evidence type="ECO:0000256" key="1">
    <source>
        <dbReference type="SAM" id="SignalP"/>
    </source>
</evidence>
<protein>
    <recommendedName>
        <fullName evidence="4">P-type domain-containing protein</fullName>
    </recommendedName>
</protein>
<proteinExistence type="predicted"/>
<name>A0A9W8TKG1_9PEZI</name>
<sequence>MQLASFYAGLLAAVTGVSALVAGTPASPAEGTPVIEARAVISETCTPPGPGYPNGECGIAKHCTVAEPCTDSGNPCWWSTAPNGRVVCT</sequence>
<feature type="signal peptide" evidence="1">
    <location>
        <begin position="1"/>
        <end position="19"/>
    </location>
</feature>
<dbReference type="AlphaFoldDB" id="A0A9W8TKG1"/>
<keyword evidence="3" id="KW-1185">Reference proteome</keyword>
<dbReference type="EMBL" id="JANPWZ010001126">
    <property type="protein sequence ID" value="KAJ3568538.1"/>
    <property type="molecule type" value="Genomic_DNA"/>
</dbReference>
<comment type="caution">
    <text evidence="2">The sequence shown here is derived from an EMBL/GenBank/DDBJ whole genome shotgun (WGS) entry which is preliminary data.</text>
</comment>
<organism evidence="2 3">
    <name type="scientific">Xylaria arbuscula</name>
    <dbReference type="NCBI Taxonomy" id="114810"/>
    <lineage>
        <taxon>Eukaryota</taxon>
        <taxon>Fungi</taxon>
        <taxon>Dikarya</taxon>
        <taxon>Ascomycota</taxon>
        <taxon>Pezizomycotina</taxon>
        <taxon>Sordariomycetes</taxon>
        <taxon>Xylariomycetidae</taxon>
        <taxon>Xylariales</taxon>
        <taxon>Xylariaceae</taxon>
        <taxon>Xylaria</taxon>
    </lineage>
</organism>
<evidence type="ECO:0000313" key="3">
    <source>
        <dbReference type="Proteomes" id="UP001148614"/>
    </source>
</evidence>
<accession>A0A9W8TKG1</accession>
<reference evidence="2" key="1">
    <citation type="submission" date="2022-07" db="EMBL/GenBank/DDBJ databases">
        <title>Genome Sequence of Xylaria arbuscula.</title>
        <authorList>
            <person name="Buettner E."/>
        </authorList>
    </citation>
    <scope>NUCLEOTIDE SEQUENCE</scope>
    <source>
        <strain evidence="2">VT107</strain>
    </source>
</reference>
<evidence type="ECO:0008006" key="4">
    <source>
        <dbReference type="Google" id="ProtNLM"/>
    </source>
</evidence>
<dbReference type="Proteomes" id="UP001148614">
    <property type="component" value="Unassembled WGS sequence"/>
</dbReference>